<protein>
    <submittedName>
        <fullName evidence="1">Uncharacterized protein</fullName>
    </submittedName>
</protein>
<evidence type="ECO:0000313" key="2">
    <source>
        <dbReference type="Proteomes" id="UP000010077"/>
    </source>
</evidence>
<keyword evidence="2" id="KW-1185">Reference proteome</keyword>
<organism evidence="1 2">
    <name type="scientific">Candidatus Endolissoclinum faulkneri L2</name>
    <dbReference type="NCBI Taxonomy" id="1193729"/>
    <lineage>
        <taxon>Bacteria</taxon>
        <taxon>Pseudomonadati</taxon>
        <taxon>Pseudomonadota</taxon>
        <taxon>Alphaproteobacteria</taxon>
        <taxon>Rhodospirillales</taxon>
        <taxon>Rhodospirillaceae</taxon>
        <taxon>Candidatus Endolissoclinum</taxon>
    </lineage>
</organism>
<name>K7Z554_9PROT</name>
<reference evidence="1 2" key="1">
    <citation type="journal article" date="2012" name="Proc. Natl. Acad. Sci. U.S.A.">
        <title>Genome streamlining and chemical defense in a coral reef symbiosis.</title>
        <authorList>
            <person name="Kwan J.C."/>
            <person name="Donia M.S."/>
            <person name="Han A.W."/>
            <person name="Hirose E."/>
            <person name="Haygood M.G."/>
            <person name="Schmidt E.W."/>
        </authorList>
    </citation>
    <scope>NUCLEOTIDE SEQUENCE [LARGE SCALE GENOMIC DNA]</scope>
    <source>
        <strain evidence="1 2">L2</strain>
    </source>
</reference>
<accession>K7Z554</accession>
<dbReference type="Proteomes" id="UP000010077">
    <property type="component" value="Chromosome"/>
</dbReference>
<dbReference type="KEGG" id="thal:A1OE_1002"/>
<dbReference type="EMBL" id="CP003539">
    <property type="protein sequence ID" value="AFX99183.1"/>
    <property type="molecule type" value="Genomic_DNA"/>
</dbReference>
<evidence type="ECO:0000313" key="1">
    <source>
        <dbReference type="EMBL" id="AFX99183.1"/>
    </source>
</evidence>
<proteinExistence type="predicted"/>
<sequence length="40" mass="4929">MYYLLTTVFTDSRKKHPCLRTFSYRLDVCCFLIINLINYY</sequence>
<dbReference type="AlphaFoldDB" id="K7Z554"/>
<gene>
    <name evidence="1" type="ORF">A1OE_1002</name>
</gene>
<dbReference type="HOGENOM" id="CLU_3286557_0_0_5"/>